<evidence type="ECO:0000313" key="2">
    <source>
        <dbReference type="Proteomes" id="UP000554482"/>
    </source>
</evidence>
<organism evidence="1 2">
    <name type="scientific">Thalictrum thalictroides</name>
    <name type="common">Rue-anemone</name>
    <name type="synonym">Anemone thalictroides</name>
    <dbReference type="NCBI Taxonomy" id="46969"/>
    <lineage>
        <taxon>Eukaryota</taxon>
        <taxon>Viridiplantae</taxon>
        <taxon>Streptophyta</taxon>
        <taxon>Embryophyta</taxon>
        <taxon>Tracheophyta</taxon>
        <taxon>Spermatophyta</taxon>
        <taxon>Magnoliopsida</taxon>
        <taxon>Ranunculales</taxon>
        <taxon>Ranunculaceae</taxon>
        <taxon>Thalictroideae</taxon>
        <taxon>Thalictrum</taxon>
    </lineage>
</organism>
<protein>
    <submittedName>
        <fullName evidence="1">Uncharacterized protein</fullName>
    </submittedName>
</protein>
<evidence type="ECO:0000313" key="1">
    <source>
        <dbReference type="EMBL" id="KAF5198772.1"/>
    </source>
</evidence>
<comment type="caution">
    <text evidence="1">The sequence shown here is derived from an EMBL/GenBank/DDBJ whole genome shotgun (WGS) entry which is preliminary data.</text>
</comment>
<dbReference type="AlphaFoldDB" id="A0A7J6WRM6"/>
<name>A0A7J6WRM6_THATH</name>
<proteinExistence type="predicted"/>
<sequence>MQPLIPLPPIDDQNVSRSNDDALSPYTAMNIIYKSEIPQIIANNNIIQFQAQRSSLSLQKFQRRSLISIKAKKKAIKARRKTLSSLKRKKYGSSCPIEKWILNDDMDAQTMDPSIQHNSSSSNMVVQLQIEPPDIVLQLGTDFSIVINGNCSSSDSVSSIAAHRPLISATFGKTSKFTIPLPLSKISSSEAQDNHITMLQPFESVTYLEGLW</sequence>
<reference evidence="1 2" key="1">
    <citation type="submission" date="2020-06" db="EMBL/GenBank/DDBJ databases">
        <title>Transcriptomic and genomic resources for Thalictrum thalictroides and T. hernandezii: Facilitating candidate gene discovery in an emerging model plant lineage.</title>
        <authorList>
            <person name="Arias T."/>
            <person name="Riano-Pachon D.M."/>
            <person name="Di Stilio V.S."/>
        </authorList>
    </citation>
    <scope>NUCLEOTIDE SEQUENCE [LARGE SCALE GENOMIC DNA]</scope>
    <source>
        <strain evidence="2">cv. WT478/WT964</strain>
        <tissue evidence="1">Leaves</tissue>
    </source>
</reference>
<gene>
    <name evidence="1" type="ORF">FRX31_011642</name>
</gene>
<dbReference type="EMBL" id="JABWDY010012863">
    <property type="protein sequence ID" value="KAF5198772.1"/>
    <property type="molecule type" value="Genomic_DNA"/>
</dbReference>
<keyword evidence="2" id="KW-1185">Reference proteome</keyword>
<dbReference type="Proteomes" id="UP000554482">
    <property type="component" value="Unassembled WGS sequence"/>
</dbReference>
<accession>A0A7J6WRM6</accession>